<dbReference type="Pfam" id="PF05050">
    <property type="entry name" value="Methyltransf_21"/>
    <property type="match status" value="1"/>
</dbReference>
<evidence type="ECO:0000313" key="5">
    <source>
        <dbReference type="Proteomes" id="UP000015101"/>
    </source>
</evidence>
<dbReference type="SUPFAM" id="SSF53335">
    <property type="entry name" value="S-adenosyl-L-methionine-dependent methyltransferases"/>
    <property type="match status" value="1"/>
</dbReference>
<reference evidence="5" key="1">
    <citation type="submission" date="2012-12" db="EMBL/GenBank/DDBJ databases">
        <authorList>
            <person name="Hellsten U."/>
            <person name="Grimwood J."/>
            <person name="Chapman J.A."/>
            <person name="Shapiro H."/>
            <person name="Aerts A."/>
            <person name="Otillar R.P."/>
            <person name="Terry A.Y."/>
            <person name="Boore J.L."/>
            <person name="Simakov O."/>
            <person name="Marletaz F."/>
            <person name="Cho S.-J."/>
            <person name="Edsinger-Gonzales E."/>
            <person name="Havlak P."/>
            <person name="Kuo D.-H."/>
            <person name="Larsson T."/>
            <person name="Lv J."/>
            <person name="Arendt D."/>
            <person name="Savage R."/>
            <person name="Osoegawa K."/>
            <person name="de Jong P."/>
            <person name="Lindberg D.R."/>
            <person name="Seaver E.C."/>
            <person name="Weisblat D.A."/>
            <person name="Putnam N.H."/>
            <person name="Grigoriev I.V."/>
            <person name="Rokhsar D.S."/>
        </authorList>
    </citation>
    <scope>NUCLEOTIDE SEQUENCE</scope>
</reference>
<keyword evidence="1" id="KW-0472">Membrane</keyword>
<name>T1FAJ5_HELRO</name>
<dbReference type="HOGENOM" id="CLU_062907_0_0_1"/>
<dbReference type="EMBL" id="KB097070">
    <property type="protein sequence ID" value="ESN99713.1"/>
    <property type="molecule type" value="Genomic_DNA"/>
</dbReference>
<dbReference type="GO" id="GO:0005886">
    <property type="term" value="C:plasma membrane"/>
    <property type="evidence" value="ECO:0000318"/>
    <property type="project" value="GO_Central"/>
</dbReference>
<evidence type="ECO:0000313" key="4">
    <source>
        <dbReference type="EnsemblMetazoa" id="HelroP176473"/>
    </source>
</evidence>
<dbReference type="OMA" id="SNCWHET"/>
<reference evidence="4" key="3">
    <citation type="submission" date="2015-06" db="UniProtKB">
        <authorList>
            <consortium name="EnsemblMetazoa"/>
        </authorList>
    </citation>
    <scope>IDENTIFICATION</scope>
</reference>
<dbReference type="Gene3D" id="3.40.50.150">
    <property type="entry name" value="Vaccinia Virus protein VP39"/>
    <property type="match status" value="1"/>
</dbReference>
<feature type="transmembrane region" description="Helical" evidence="1">
    <location>
        <begin position="7"/>
        <end position="26"/>
    </location>
</feature>
<accession>T1FAJ5</accession>
<dbReference type="GO" id="GO:0005789">
    <property type="term" value="C:endoplasmic reticulum membrane"/>
    <property type="evidence" value="ECO:0000318"/>
    <property type="project" value="GO_Central"/>
</dbReference>
<dbReference type="InterPro" id="IPR006342">
    <property type="entry name" value="FkbM_mtfrase"/>
</dbReference>
<dbReference type="Proteomes" id="UP000015101">
    <property type="component" value="Unassembled WGS sequence"/>
</dbReference>
<dbReference type="OrthoDB" id="6352234at2759"/>
<keyword evidence="1" id="KW-0812">Transmembrane</keyword>
<dbReference type="InterPro" id="IPR053202">
    <property type="entry name" value="EGF_Rcpt_Signaling_Reg"/>
</dbReference>
<dbReference type="eggNOG" id="ENOG502RZ16">
    <property type="taxonomic scope" value="Eukaryota"/>
</dbReference>
<sequence>MITKYRWYVFSLVTILAVLMTVQYIYKSNLLVGSNCWHETLSSAKNTEKSIKNTKKPFNKRLLGYFTYSDQQVNKFNELLRRKADSKDKELIDFVREVMDPPSEKIMVKMSRPLMKTPQTTEIEIILQNKTNGFFVEAGGLDGERSSNSIYLEVVKKWTGLLVEADAFFYTQLMGKNRNSWSINACLGSDNYVSQMTFNDEAGGTGRIVDKNLKSKFTQSSINSVPCFPLQTLLLALNRSHVDYFSLDVEGFEVPILKSFPFDEISISTLSVEYGHGVKTEYTDLMNKNNFHLHKEIATSRPEFGLYVEDYIFVNKNISKLR</sequence>
<feature type="domain" description="Methyltransferase FkbM" evidence="2">
    <location>
        <begin position="142"/>
        <end position="276"/>
    </location>
</feature>
<dbReference type="InParanoid" id="T1FAJ5"/>
<keyword evidence="1" id="KW-1133">Transmembrane helix</keyword>
<dbReference type="PANTHER" id="PTHR34009:SF2">
    <property type="entry name" value="PROTEIN STAR"/>
    <property type="match status" value="1"/>
</dbReference>
<dbReference type="CTD" id="20205844"/>
<dbReference type="InterPro" id="IPR029063">
    <property type="entry name" value="SAM-dependent_MTases_sf"/>
</dbReference>
<evidence type="ECO:0000256" key="1">
    <source>
        <dbReference type="SAM" id="Phobius"/>
    </source>
</evidence>
<proteinExistence type="predicted"/>
<dbReference type="EnsemblMetazoa" id="HelroT176473">
    <property type="protein sequence ID" value="HelroP176473"/>
    <property type="gene ID" value="HelroG176473"/>
</dbReference>
<keyword evidence="5" id="KW-1185">Reference proteome</keyword>
<dbReference type="GO" id="GO:0016197">
    <property type="term" value="P:endosomal transport"/>
    <property type="evidence" value="ECO:0000318"/>
    <property type="project" value="GO_Central"/>
</dbReference>
<dbReference type="AlphaFoldDB" id="T1FAJ5"/>
<dbReference type="GeneID" id="20205844"/>
<protein>
    <recommendedName>
        <fullName evidence="2">Methyltransferase FkbM domain-containing protein</fullName>
    </recommendedName>
</protein>
<reference evidence="3 5" key="2">
    <citation type="journal article" date="2013" name="Nature">
        <title>Insights into bilaterian evolution from three spiralian genomes.</title>
        <authorList>
            <person name="Simakov O."/>
            <person name="Marletaz F."/>
            <person name="Cho S.J."/>
            <person name="Edsinger-Gonzales E."/>
            <person name="Havlak P."/>
            <person name="Hellsten U."/>
            <person name="Kuo D.H."/>
            <person name="Larsson T."/>
            <person name="Lv J."/>
            <person name="Arendt D."/>
            <person name="Savage R."/>
            <person name="Osoegawa K."/>
            <person name="de Jong P."/>
            <person name="Grimwood J."/>
            <person name="Chapman J.A."/>
            <person name="Shapiro H."/>
            <person name="Aerts A."/>
            <person name="Otillar R.P."/>
            <person name="Terry A.Y."/>
            <person name="Boore J.L."/>
            <person name="Grigoriev I.V."/>
            <person name="Lindberg D.R."/>
            <person name="Seaver E.C."/>
            <person name="Weisblat D.A."/>
            <person name="Putnam N.H."/>
            <person name="Rokhsar D.S."/>
        </authorList>
    </citation>
    <scope>NUCLEOTIDE SEQUENCE</scope>
</reference>
<dbReference type="PANTHER" id="PTHR34009">
    <property type="entry name" value="PROTEIN STAR"/>
    <property type="match status" value="1"/>
</dbReference>
<dbReference type="RefSeq" id="XP_009022082.1">
    <property type="nucleotide sequence ID" value="XM_009023834.1"/>
</dbReference>
<dbReference type="GO" id="GO:0005794">
    <property type="term" value="C:Golgi apparatus"/>
    <property type="evidence" value="ECO:0000318"/>
    <property type="project" value="GO_Central"/>
</dbReference>
<organism evidence="4 5">
    <name type="scientific">Helobdella robusta</name>
    <name type="common">Californian leech</name>
    <dbReference type="NCBI Taxonomy" id="6412"/>
    <lineage>
        <taxon>Eukaryota</taxon>
        <taxon>Metazoa</taxon>
        <taxon>Spiralia</taxon>
        <taxon>Lophotrochozoa</taxon>
        <taxon>Annelida</taxon>
        <taxon>Clitellata</taxon>
        <taxon>Hirudinea</taxon>
        <taxon>Rhynchobdellida</taxon>
        <taxon>Glossiphoniidae</taxon>
        <taxon>Helobdella</taxon>
    </lineage>
</organism>
<dbReference type="GO" id="GO:0006888">
    <property type="term" value="P:endoplasmic reticulum to Golgi vesicle-mediated transport"/>
    <property type="evidence" value="ECO:0000318"/>
    <property type="project" value="GO_Central"/>
</dbReference>
<dbReference type="EMBL" id="AMQM01005683">
    <property type="status" value="NOT_ANNOTATED_CDS"/>
    <property type="molecule type" value="Genomic_DNA"/>
</dbReference>
<evidence type="ECO:0000259" key="2">
    <source>
        <dbReference type="Pfam" id="PF05050"/>
    </source>
</evidence>
<dbReference type="GO" id="GO:0031902">
    <property type="term" value="C:late endosome membrane"/>
    <property type="evidence" value="ECO:0000318"/>
    <property type="project" value="GO_Central"/>
</dbReference>
<gene>
    <name evidence="4" type="primary">20205844</name>
    <name evidence="3" type="ORF">HELRODRAFT_176473</name>
</gene>
<evidence type="ECO:0000313" key="3">
    <source>
        <dbReference type="EMBL" id="ESN99713.1"/>
    </source>
</evidence>
<dbReference type="KEGG" id="hro:HELRODRAFT_176473"/>